<evidence type="ECO:0000313" key="1">
    <source>
        <dbReference type="EMBL" id="KXO07203.1"/>
    </source>
</evidence>
<accession>A0A137S430</accession>
<organism evidence="1 2">
    <name type="scientific">Marinobacter excellens LAMA 842</name>
    <dbReference type="NCBI Taxonomy" id="1306954"/>
    <lineage>
        <taxon>Bacteria</taxon>
        <taxon>Pseudomonadati</taxon>
        <taxon>Pseudomonadota</taxon>
        <taxon>Gammaproteobacteria</taxon>
        <taxon>Pseudomonadales</taxon>
        <taxon>Marinobacteraceae</taxon>
        <taxon>Marinobacter</taxon>
    </lineage>
</organism>
<dbReference type="CDD" id="cd09735">
    <property type="entry name" value="Csy1_I-F"/>
    <property type="match status" value="1"/>
</dbReference>
<dbReference type="Pfam" id="PF09611">
    <property type="entry name" value="Cas_Csy1"/>
    <property type="match status" value="1"/>
</dbReference>
<sequence length="449" mass="50853">MSKSSKSEVSQSLRMLMERFVQARLEGKLEKLSEDDPKRQELNEQFRFENWVADAARRVAQIQLVTHSLKATHPDAKGSSLYRPPGELNAGGLVGTSSLGESFNADVVGNAAALDVYKFLRLTFAGKSLLDRVLERDESLIAALSNDRTQAEEWVEAFAGITSPGSSESSHTKAKQVYFLVGDDPGADDGYHLLSPIYATSLAHEVFQRINRDRFGERQKEARQARREKKPFDHGFYEYPELAVQKLGGTKPQNISQLNSERGGNNYLLASLPPQWQSRDVKPPLNKDSVFPLFGYRAETKRLLRQLVEFLAADPAKNLQTRNTRDELIDDLCGELLQFAAELRTLPSGWSASVECRLPEAEQLWLDPGRAELDELFRQQWMKGDWPGTIRHRFANWLNHALAGTLPVGDPEHKHWSDQLKRDGDWMKGLSDDKRWMAAFDELEMELEA</sequence>
<dbReference type="EMBL" id="LOCO01000025">
    <property type="protein sequence ID" value="KXO07203.1"/>
    <property type="molecule type" value="Genomic_DNA"/>
</dbReference>
<comment type="caution">
    <text evidence="1">The sequence shown here is derived from an EMBL/GenBank/DDBJ whole genome shotgun (WGS) entry which is preliminary data.</text>
</comment>
<keyword evidence="2" id="KW-1185">Reference proteome</keyword>
<gene>
    <name evidence="1" type="ORF">J122_3508</name>
</gene>
<name>A0A137S430_9GAMM</name>
<dbReference type="Proteomes" id="UP000070282">
    <property type="component" value="Unassembled WGS sequence"/>
</dbReference>
<dbReference type="PATRIC" id="fig|1306954.6.peg.2074"/>
<reference evidence="2" key="1">
    <citation type="submission" date="2015-12" db="EMBL/GenBank/DDBJ databases">
        <authorList>
            <person name="Lima A."/>
            <person name="Farahani Zayas N."/>
            <person name="Castro Da Silva M.A."/>
            <person name="Cabral A."/>
            <person name="Pessatti M.L."/>
        </authorList>
    </citation>
    <scope>NUCLEOTIDE SEQUENCE [LARGE SCALE GENOMIC DNA]</scope>
    <source>
        <strain evidence="2">LAMA 842</strain>
    </source>
</reference>
<dbReference type="NCBIfam" id="TIGR02564">
    <property type="entry name" value="cas_Csy1"/>
    <property type="match status" value="1"/>
</dbReference>
<protein>
    <submittedName>
        <fullName evidence="1">CRISPR-associated protein, Csy1 family</fullName>
    </submittedName>
</protein>
<dbReference type="InterPro" id="IPR013397">
    <property type="entry name" value="CRISPR-assoc_prot_Csy1"/>
</dbReference>
<proteinExistence type="predicted"/>
<dbReference type="AlphaFoldDB" id="A0A137S430"/>
<evidence type="ECO:0000313" key="2">
    <source>
        <dbReference type="Proteomes" id="UP000070282"/>
    </source>
</evidence>